<reference evidence="2" key="1">
    <citation type="submission" date="2020-08" db="EMBL/GenBank/DDBJ databases">
        <title>Multicomponent nature underlies the extraordinary mechanical properties of spider dragline silk.</title>
        <authorList>
            <person name="Kono N."/>
            <person name="Nakamura H."/>
            <person name="Mori M."/>
            <person name="Yoshida Y."/>
            <person name="Ohtoshi R."/>
            <person name="Malay A.D."/>
            <person name="Moran D.A.P."/>
            <person name="Tomita M."/>
            <person name="Numata K."/>
            <person name="Arakawa K."/>
        </authorList>
    </citation>
    <scope>NUCLEOTIDE SEQUENCE</scope>
</reference>
<gene>
    <name evidence="2" type="ORF">TNIN_352051</name>
</gene>
<evidence type="ECO:0000256" key="1">
    <source>
        <dbReference type="SAM" id="SignalP"/>
    </source>
</evidence>
<name>A0A8X7C6M9_9ARAC</name>
<evidence type="ECO:0000313" key="3">
    <source>
        <dbReference type="Proteomes" id="UP000886998"/>
    </source>
</evidence>
<proteinExistence type="predicted"/>
<feature type="signal peptide" evidence="1">
    <location>
        <begin position="1"/>
        <end position="18"/>
    </location>
</feature>
<sequence>MVMICLVLLVVIIQTVSTGYINSTKPSKDSGTIDKNSTVVSTTVYHNVTNKSAISYRKDEVVCNEIPFQSSITMFISIPDENLSATWNFVFGGKVGNPNGDKFRVIMRSLNSQEMRKFEFQLLILDESGNPMPPLSNGTCEDIQRMDFDHYLFNEQKTYQTYSTDDPFTFGIICIKFL</sequence>
<comment type="caution">
    <text evidence="2">The sequence shown here is derived from an EMBL/GenBank/DDBJ whole genome shotgun (WGS) entry which is preliminary data.</text>
</comment>
<keyword evidence="1" id="KW-0732">Signal</keyword>
<dbReference type="EMBL" id="BMAV01010395">
    <property type="protein sequence ID" value="GFY55457.1"/>
    <property type="molecule type" value="Genomic_DNA"/>
</dbReference>
<organism evidence="2 3">
    <name type="scientific">Trichonephila inaurata madagascariensis</name>
    <dbReference type="NCBI Taxonomy" id="2747483"/>
    <lineage>
        <taxon>Eukaryota</taxon>
        <taxon>Metazoa</taxon>
        <taxon>Ecdysozoa</taxon>
        <taxon>Arthropoda</taxon>
        <taxon>Chelicerata</taxon>
        <taxon>Arachnida</taxon>
        <taxon>Araneae</taxon>
        <taxon>Araneomorphae</taxon>
        <taxon>Entelegynae</taxon>
        <taxon>Araneoidea</taxon>
        <taxon>Nephilidae</taxon>
        <taxon>Trichonephila</taxon>
        <taxon>Trichonephila inaurata</taxon>
    </lineage>
</organism>
<evidence type="ECO:0000313" key="2">
    <source>
        <dbReference type="EMBL" id="GFY55457.1"/>
    </source>
</evidence>
<keyword evidence="3" id="KW-1185">Reference proteome</keyword>
<accession>A0A8X7C6M9</accession>
<dbReference type="AlphaFoldDB" id="A0A8X7C6M9"/>
<feature type="chain" id="PRO_5036502438" evidence="1">
    <location>
        <begin position="19"/>
        <end position="178"/>
    </location>
</feature>
<dbReference type="Proteomes" id="UP000886998">
    <property type="component" value="Unassembled WGS sequence"/>
</dbReference>
<protein>
    <submittedName>
        <fullName evidence="2">Uncharacterized protein</fullName>
    </submittedName>
</protein>